<reference evidence="2" key="1">
    <citation type="submission" date="2013-05" db="EMBL/GenBank/DDBJ databases">
        <title>Cloning and analysis of sp100 transcript variant.</title>
        <authorList>
            <person name="Zhang J."/>
            <person name="Shao S.Y."/>
            <person name="Yang X.Q."/>
            <person name="Zhu M."/>
            <person name="Wan H.Y."/>
            <person name="Li L.Z."/>
        </authorList>
    </citation>
    <scope>NUCLEOTIDE SEQUENCE</scope>
</reference>
<sequence length="144" mass="17247">MASGGRELRTRMSVETRNTDDELIYEIVFNHFKRHKVEISNAIKKPFPFLEGLRDRELITNKMGQIPRIRKAILLWENTVGKEVRMHKNLLEFYLQTNCILMQKFIIVYNLIGQKIIPFKITIFFSKCRYFHIAFYSDLKIYVL</sequence>
<evidence type="ECO:0000259" key="1">
    <source>
        <dbReference type="PROSITE" id="PS51414"/>
    </source>
</evidence>
<dbReference type="PANTHER" id="PTHR46386">
    <property type="entry name" value="NUCLEAR BODY PROTEIN SP140"/>
    <property type="match status" value="1"/>
</dbReference>
<gene>
    <name evidence="2" type="primary">SP100</name>
</gene>
<name>T1VYT1_PIG</name>
<dbReference type="PANTHER" id="PTHR46386:SF1">
    <property type="entry name" value="NUCLEAR BODY PROTEIN SP140-LIKE PROTEIN"/>
    <property type="match status" value="1"/>
</dbReference>
<proteinExistence type="evidence at transcript level"/>
<dbReference type="GO" id="GO:0005634">
    <property type="term" value="C:nucleus"/>
    <property type="evidence" value="ECO:0007669"/>
    <property type="project" value="InterPro"/>
</dbReference>
<dbReference type="InterPro" id="IPR004865">
    <property type="entry name" value="HSR_dom"/>
</dbReference>
<dbReference type="EMBL" id="KF017544">
    <property type="protein sequence ID" value="AGT95892.1"/>
    <property type="molecule type" value="mRNA"/>
</dbReference>
<dbReference type="PROSITE" id="PS51414">
    <property type="entry name" value="HSR"/>
    <property type="match status" value="1"/>
</dbReference>
<accession>T1VYT1</accession>
<feature type="domain" description="HSR" evidence="1">
    <location>
        <begin position="8"/>
        <end position="129"/>
    </location>
</feature>
<dbReference type="AlphaFoldDB" id="T1VYT1"/>
<dbReference type="Pfam" id="PF03172">
    <property type="entry name" value="HSR"/>
    <property type="match status" value="1"/>
</dbReference>
<organism evidence="2">
    <name type="scientific">Sus scrofa</name>
    <name type="common">Pig</name>
    <dbReference type="NCBI Taxonomy" id="9823"/>
    <lineage>
        <taxon>Eukaryota</taxon>
        <taxon>Metazoa</taxon>
        <taxon>Chordata</taxon>
        <taxon>Craniata</taxon>
        <taxon>Vertebrata</taxon>
        <taxon>Euteleostomi</taxon>
        <taxon>Mammalia</taxon>
        <taxon>Eutheria</taxon>
        <taxon>Laurasiatheria</taxon>
        <taxon>Artiodactyla</taxon>
        <taxon>Suina</taxon>
        <taxon>Suidae</taxon>
        <taxon>Sus</taxon>
    </lineage>
</organism>
<evidence type="ECO:0000313" key="2">
    <source>
        <dbReference type="EMBL" id="AGT95892.1"/>
    </source>
</evidence>
<dbReference type="InterPro" id="IPR043563">
    <property type="entry name" value="Sp110/Sp140/Sp140L-like"/>
</dbReference>
<protein>
    <submittedName>
        <fullName evidence="2">Nuclear antigen Sp-100 isoform 5</fullName>
    </submittedName>
</protein>